<dbReference type="InterPro" id="IPR051791">
    <property type="entry name" value="Pra-immunoreactive"/>
</dbReference>
<dbReference type="PANTHER" id="PTHR36115:SF6">
    <property type="entry name" value="PROLINE-RICH ANTIGEN HOMOLOG"/>
    <property type="match status" value="1"/>
</dbReference>
<dbReference type="STRING" id="428993.SAMN06296058_1620"/>
<dbReference type="InterPro" id="IPR025640">
    <property type="entry name" value="GYF_2"/>
</dbReference>
<dbReference type="OrthoDB" id="9793824at2"/>
<keyword evidence="2" id="KW-1003">Cell membrane</keyword>
<evidence type="ECO:0000256" key="4">
    <source>
        <dbReference type="ARBA" id="ARBA00022989"/>
    </source>
</evidence>
<keyword evidence="5 7" id="KW-0472">Membrane</keyword>
<gene>
    <name evidence="10" type="ORF">SAMN06296058_1620</name>
</gene>
<dbReference type="PANTHER" id="PTHR36115">
    <property type="entry name" value="PROLINE-RICH ANTIGEN HOMOLOG-RELATED"/>
    <property type="match status" value="1"/>
</dbReference>
<evidence type="ECO:0000256" key="3">
    <source>
        <dbReference type="ARBA" id="ARBA00022692"/>
    </source>
</evidence>
<reference evidence="10 11" key="1">
    <citation type="submission" date="2017-02" db="EMBL/GenBank/DDBJ databases">
        <authorList>
            <person name="Peterson S.W."/>
        </authorList>
    </citation>
    <scope>NUCLEOTIDE SEQUENCE [LARGE SCALE GENOMIC DNA]</scope>
    <source>
        <strain evidence="10 11">P15</strain>
    </source>
</reference>
<evidence type="ECO:0000256" key="5">
    <source>
        <dbReference type="ARBA" id="ARBA00023136"/>
    </source>
</evidence>
<feature type="transmembrane region" description="Helical" evidence="7">
    <location>
        <begin position="241"/>
        <end position="266"/>
    </location>
</feature>
<feature type="compositionally biased region" description="Low complexity" evidence="6">
    <location>
        <begin position="106"/>
        <end position="126"/>
    </location>
</feature>
<dbReference type="Pfam" id="PF14237">
    <property type="entry name" value="GYF_2"/>
    <property type="match status" value="1"/>
</dbReference>
<name>A0A1T5KDT9_9GAMM</name>
<dbReference type="GO" id="GO:0005886">
    <property type="term" value="C:plasma membrane"/>
    <property type="evidence" value="ECO:0007669"/>
    <property type="project" value="UniProtKB-SubCell"/>
</dbReference>
<feature type="transmembrane region" description="Helical" evidence="7">
    <location>
        <begin position="349"/>
        <end position="373"/>
    </location>
</feature>
<evidence type="ECO:0000259" key="8">
    <source>
        <dbReference type="Pfam" id="PF06271"/>
    </source>
</evidence>
<dbReference type="EMBL" id="FUZV01000001">
    <property type="protein sequence ID" value="SKC61863.1"/>
    <property type="molecule type" value="Genomic_DNA"/>
</dbReference>
<keyword evidence="4 7" id="KW-1133">Transmembrane helix</keyword>
<proteinExistence type="predicted"/>
<feature type="domain" description="RDD" evidence="8">
    <location>
        <begin position="198"/>
        <end position="325"/>
    </location>
</feature>
<sequence length="380" mass="39875">MSTWYYASAERQQLGPVSTDELKQYFHSDRIGMETLVWRDGMLHWRPLQELAEQLGLLPAIAASEVASALPVVAPPVLSRTAIEPAAAADSGFEPIAQGPATIEGAAPSWAPASTPAPAAPAAPAQTPAPTPTPRAGHEGRAVFSLGTEPSPAPAPVYARAAVDPGTVAAAGNPYAAGYSDLHNPAPVARASEFVVNAGFWKRVAASVIDSIILAVAGGLCAELFGALISDLFSGGELAEIIMTAICAILINATYHAWFHSTLLYATPGKMAVGIKVLRSNGEPISFLRALGRFFATALSAIPLGLGYVMAAFTARKQALHDLISDTVVVDKWAYTNEPERQRTELGTVTVIVLALYGVAILLIFLAFFMLGLSGMMGRV</sequence>
<accession>A0A1T5KDT9</accession>
<feature type="transmembrane region" description="Helical" evidence="7">
    <location>
        <begin position="287"/>
        <end position="313"/>
    </location>
</feature>
<feature type="region of interest" description="Disordered" evidence="6">
    <location>
        <begin position="104"/>
        <end position="137"/>
    </location>
</feature>
<evidence type="ECO:0000256" key="7">
    <source>
        <dbReference type="SAM" id="Phobius"/>
    </source>
</evidence>
<comment type="subcellular location">
    <subcellularLocation>
        <location evidence="1">Cell membrane</location>
        <topology evidence="1">Multi-pass membrane protein</topology>
    </subcellularLocation>
</comment>
<evidence type="ECO:0000313" key="11">
    <source>
        <dbReference type="Proteomes" id="UP000190341"/>
    </source>
</evidence>
<dbReference type="InterPro" id="IPR010432">
    <property type="entry name" value="RDD"/>
</dbReference>
<evidence type="ECO:0000256" key="2">
    <source>
        <dbReference type="ARBA" id="ARBA00022475"/>
    </source>
</evidence>
<dbReference type="RefSeq" id="WP_079723907.1">
    <property type="nucleotide sequence ID" value="NZ_BMCL01000002.1"/>
</dbReference>
<feature type="transmembrane region" description="Helical" evidence="7">
    <location>
        <begin position="208"/>
        <end position="229"/>
    </location>
</feature>
<dbReference type="Proteomes" id="UP000190341">
    <property type="component" value="Unassembled WGS sequence"/>
</dbReference>
<feature type="domain" description="GYF" evidence="9">
    <location>
        <begin position="4"/>
        <end position="53"/>
    </location>
</feature>
<keyword evidence="3 7" id="KW-0812">Transmembrane</keyword>
<dbReference type="Pfam" id="PF06271">
    <property type="entry name" value="RDD"/>
    <property type="match status" value="1"/>
</dbReference>
<evidence type="ECO:0000313" key="10">
    <source>
        <dbReference type="EMBL" id="SKC61863.1"/>
    </source>
</evidence>
<evidence type="ECO:0000256" key="6">
    <source>
        <dbReference type="SAM" id="MobiDB-lite"/>
    </source>
</evidence>
<keyword evidence="11" id="KW-1185">Reference proteome</keyword>
<protein>
    <submittedName>
        <fullName evidence="10">Uncharacterized membrane protein YckC, RDD family</fullName>
    </submittedName>
</protein>
<dbReference type="AlphaFoldDB" id="A0A1T5KDT9"/>
<evidence type="ECO:0000256" key="1">
    <source>
        <dbReference type="ARBA" id="ARBA00004651"/>
    </source>
</evidence>
<evidence type="ECO:0000259" key="9">
    <source>
        <dbReference type="Pfam" id="PF14237"/>
    </source>
</evidence>
<organism evidence="10 11">
    <name type="scientific">Pseudoxanthomonas indica</name>
    <dbReference type="NCBI Taxonomy" id="428993"/>
    <lineage>
        <taxon>Bacteria</taxon>
        <taxon>Pseudomonadati</taxon>
        <taxon>Pseudomonadota</taxon>
        <taxon>Gammaproteobacteria</taxon>
        <taxon>Lysobacterales</taxon>
        <taxon>Lysobacteraceae</taxon>
        <taxon>Pseudoxanthomonas</taxon>
    </lineage>
</organism>